<protein>
    <recommendedName>
        <fullName evidence="1">Glucuronosyltransferase GumK N-terminal domain-containing protein</fullName>
    </recommendedName>
</protein>
<dbReference type="SUPFAM" id="SSF53756">
    <property type="entry name" value="UDP-Glycosyltransferase/glycogen phosphorylase"/>
    <property type="match status" value="1"/>
</dbReference>
<dbReference type="InterPro" id="IPR054299">
    <property type="entry name" value="GumK_N"/>
</dbReference>
<dbReference type="KEGG" id="tbe:Trebr_0292"/>
<gene>
    <name evidence="2" type="ordered locus">Trebr_0292</name>
</gene>
<name>F4LMH8_TREBD</name>
<accession>F4LMH8</accession>
<dbReference type="EMBL" id="CP002696">
    <property type="protein sequence ID" value="AEE15740.1"/>
    <property type="molecule type" value="Genomic_DNA"/>
</dbReference>
<evidence type="ECO:0000259" key="1">
    <source>
        <dbReference type="Pfam" id="PF22059"/>
    </source>
</evidence>
<organism evidence="2 3">
    <name type="scientific">Treponema brennaborense (strain DSM 12168 / CIP 105900 / DD5/3)</name>
    <dbReference type="NCBI Taxonomy" id="906968"/>
    <lineage>
        <taxon>Bacteria</taxon>
        <taxon>Pseudomonadati</taxon>
        <taxon>Spirochaetota</taxon>
        <taxon>Spirochaetia</taxon>
        <taxon>Spirochaetales</taxon>
        <taxon>Treponemataceae</taxon>
        <taxon>Treponema</taxon>
    </lineage>
</organism>
<dbReference type="STRING" id="906968.Trebr_0292"/>
<dbReference type="Pfam" id="PF22059">
    <property type="entry name" value="GumK_N"/>
    <property type="match status" value="1"/>
</dbReference>
<proteinExistence type="predicted"/>
<evidence type="ECO:0000313" key="2">
    <source>
        <dbReference type="EMBL" id="AEE15740.1"/>
    </source>
</evidence>
<dbReference type="eggNOG" id="COG0438">
    <property type="taxonomic scope" value="Bacteria"/>
</dbReference>
<reference evidence="3" key="1">
    <citation type="submission" date="2011-04" db="EMBL/GenBank/DDBJ databases">
        <title>The complete genome of Treponema brennaborense DSM 12168.</title>
        <authorList>
            <person name="Lucas S."/>
            <person name="Han J."/>
            <person name="Lapidus A."/>
            <person name="Bruce D."/>
            <person name="Goodwin L."/>
            <person name="Pitluck S."/>
            <person name="Peters L."/>
            <person name="Kyrpides N."/>
            <person name="Mavromatis K."/>
            <person name="Ivanova N."/>
            <person name="Mikhailova N."/>
            <person name="Pagani I."/>
            <person name="Teshima H."/>
            <person name="Detter J.C."/>
            <person name="Tapia R."/>
            <person name="Han C."/>
            <person name="Land M."/>
            <person name="Hauser L."/>
            <person name="Markowitz V."/>
            <person name="Cheng J.-F."/>
            <person name="Hugenholtz P."/>
            <person name="Woyke T."/>
            <person name="Wu D."/>
            <person name="Gronow S."/>
            <person name="Wellnitz S."/>
            <person name="Brambilla E."/>
            <person name="Klenk H.-P."/>
            <person name="Eisen J.A."/>
        </authorList>
    </citation>
    <scope>NUCLEOTIDE SEQUENCE [LARGE SCALE GENOMIC DNA]</scope>
    <source>
        <strain evidence="3">DSM 12168 / CIP 105900 / DD5/3</strain>
    </source>
</reference>
<dbReference type="HOGENOM" id="CLU_711599_0_0_12"/>
<dbReference type="Gene3D" id="3.40.50.2000">
    <property type="entry name" value="Glycogen Phosphorylase B"/>
    <property type="match status" value="1"/>
</dbReference>
<dbReference type="OrthoDB" id="357853at2"/>
<evidence type="ECO:0000313" key="3">
    <source>
        <dbReference type="Proteomes" id="UP000006546"/>
    </source>
</evidence>
<dbReference type="Proteomes" id="UP000006546">
    <property type="component" value="Chromosome"/>
</dbReference>
<keyword evidence="3" id="KW-1185">Reference proteome</keyword>
<feature type="domain" description="Glucuronosyltransferase GumK N-terminal" evidence="1">
    <location>
        <begin position="6"/>
        <end position="180"/>
    </location>
</feature>
<dbReference type="RefSeq" id="WP_013757459.1">
    <property type="nucleotide sequence ID" value="NC_015500.1"/>
</dbReference>
<dbReference type="AlphaFoldDB" id="F4LMH8"/>
<dbReference type="Gene3D" id="3.40.50.11010">
    <property type="match status" value="1"/>
</dbReference>
<dbReference type="Pfam" id="PF13692">
    <property type="entry name" value="Glyco_trans_1_4"/>
    <property type="match status" value="1"/>
</dbReference>
<sequence length="388" mass="44791">MRKIAFITAHNWDSLRLGGFHKFAEAAVNRGLETVFFSFPRPYYGYFMKREQLNPDVIRTLRKGKYYTVGAERRTILNVTFPTFRLPDAAGKMLPDFIMNFLLQKSVTSFSRFAGKFLSGTDCFVFESCEGIVFADKIKKLFPDAKIVYRPSDPLVYDSVPLRLKRMEQRMLYAADMTYIVNEEGLLAYRNRIPFFDSNVRYRMLPNGIDMTSYKRTYPVPDVLAGKNTVLYVGAWGVEWDLLFKAAAETPEFDYIVVCPNYPSEKVQRRIADFSNLTYVPGIQPSEVPAWITNCSVVMVPYVTDFYKDRPLGITAKYYQAMAAEKPIVAYCDTPKLAEVGITVTYSYERFIEAVKIAVSKGKQRYDFDLQNRNWNTITDRFLDEIAQ</sequence>